<reference evidence="9 10" key="1">
    <citation type="submission" date="2020-08" db="EMBL/GenBank/DDBJ databases">
        <title>Sequencing the genomes of 1000 actinobacteria strains.</title>
        <authorList>
            <person name="Klenk H.-P."/>
        </authorList>
    </citation>
    <scope>NUCLEOTIDE SEQUENCE [LARGE SCALE GENOMIC DNA]</scope>
    <source>
        <strain evidence="9 10">DSM 102122</strain>
    </source>
</reference>
<evidence type="ECO:0000256" key="4">
    <source>
        <dbReference type="ARBA" id="ARBA00022475"/>
    </source>
</evidence>
<dbReference type="GO" id="GO:0015833">
    <property type="term" value="P:peptide transport"/>
    <property type="evidence" value="ECO:0007669"/>
    <property type="project" value="InterPro"/>
</dbReference>
<dbReference type="Pfam" id="PF00005">
    <property type="entry name" value="ABC_tran"/>
    <property type="match status" value="1"/>
</dbReference>
<evidence type="ECO:0000313" key="9">
    <source>
        <dbReference type="EMBL" id="MBB5790088.1"/>
    </source>
</evidence>
<dbReference type="Pfam" id="PF08352">
    <property type="entry name" value="oligo_HPY"/>
    <property type="match status" value="1"/>
</dbReference>
<comment type="similarity">
    <text evidence="2">Belongs to the ABC transporter superfamily.</text>
</comment>
<keyword evidence="7" id="KW-0472">Membrane</keyword>
<dbReference type="InterPro" id="IPR003593">
    <property type="entry name" value="AAA+_ATPase"/>
</dbReference>
<dbReference type="GO" id="GO:0005524">
    <property type="term" value="F:ATP binding"/>
    <property type="evidence" value="ECO:0007669"/>
    <property type="project" value="UniProtKB-KW"/>
</dbReference>
<evidence type="ECO:0000256" key="2">
    <source>
        <dbReference type="ARBA" id="ARBA00005417"/>
    </source>
</evidence>
<dbReference type="AlphaFoldDB" id="A0A7W9GUN3"/>
<dbReference type="GO" id="GO:0005886">
    <property type="term" value="C:plasma membrane"/>
    <property type="evidence" value="ECO:0007669"/>
    <property type="project" value="UniProtKB-SubCell"/>
</dbReference>
<evidence type="ECO:0000256" key="5">
    <source>
        <dbReference type="ARBA" id="ARBA00022741"/>
    </source>
</evidence>
<gene>
    <name evidence="9" type="ORF">HD601_004663</name>
</gene>
<sequence length="341" mass="36619">MTTTTLLRVRDLHTVFHTPRGDVPAVDGVSFELAAGQTLGLVGESGSGKSVLGRTIMGLVTPSRTVDVHGAVELEGEDLLRAPAKRRRALLGAEIAMVFQDPLSSLNPVKRIGVHLTETLRRHQRLDRAQARQRAIELLDTVRIPEAARRFDQYPHELSGGMRQRVMIAMALSCDPKLLIADEPTTALDVTVQRQVLDLLTILCEERRMAAVLISHDLGVVAGRSDRVAVMYGGRIVESAAALAFFGGQRHPYARGLLASLPRLDGPAHMVLSTIPGRPPDLARWTGGCHFAPRCLHAADDCRATAPPLVTSGDGRELACYHPVGAEASADAVVAGSRGEG</sequence>
<dbReference type="PANTHER" id="PTHR43297">
    <property type="entry name" value="OLIGOPEPTIDE TRANSPORT ATP-BINDING PROTEIN APPD"/>
    <property type="match status" value="1"/>
</dbReference>
<dbReference type="InterPro" id="IPR017871">
    <property type="entry name" value="ABC_transporter-like_CS"/>
</dbReference>
<evidence type="ECO:0000256" key="6">
    <source>
        <dbReference type="ARBA" id="ARBA00022840"/>
    </source>
</evidence>
<comment type="caution">
    <text evidence="9">The sequence shown here is derived from an EMBL/GenBank/DDBJ whole genome shotgun (WGS) entry which is preliminary data.</text>
</comment>
<proteinExistence type="inferred from homology"/>
<keyword evidence="10" id="KW-1185">Reference proteome</keyword>
<dbReference type="RefSeq" id="WP_343076442.1">
    <property type="nucleotide sequence ID" value="NZ_JACHMM010000001.1"/>
</dbReference>
<dbReference type="InterPro" id="IPR003439">
    <property type="entry name" value="ABC_transporter-like_ATP-bd"/>
</dbReference>
<protein>
    <submittedName>
        <fullName evidence="9">Peptide/nickel transport system ATP-binding protein</fullName>
    </submittedName>
</protein>
<keyword evidence="5" id="KW-0547">Nucleotide-binding</keyword>
<dbReference type="InterPro" id="IPR050388">
    <property type="entry name" value="ABC_Ni/Peptide_Import"/>
</dbReference>
<dbReference type="PROSITE" id="PS00211">
    <property type="entry name" value="ABC_TRANSPORTER_1"/>
    <property type="match status" value="1"/>
</dbReference>
<comment type="subcellular location">
    <subcellularLocation>
        <location evidence="1">Cell membrane</location>
        <topology evidence="1">Peripheral membrane protein</topology>
    </subcellularLocation>
</comment>
<accession>A0A7W9GUN3</accession>
<feature type="domain" description="ABC transporter" evidence="8">
    <location>
        <begin position="7"/>
        <end position="258"/>
    </location>
</feature>
<keyword evidence="3" id="KW-0813">Transport</keyword>
<dbReference type="FunFam" id="3.40.50.300:FF:000016">
    <property type="entry name" value="Oligopeptide ABC transporter ATP-binding component"/>
    <property type="match status" value="1"/>
</dbReference>
<organism evidence="9 10">
    <name type="scientific">Jiangella mangrovi</name>
    <dbReference type="NCBI Taxonomy" id="1524084"/>
    <lineage>
        <taxon>Bacteria</taxon>
        <taxon>Bacillati</taxon>
        <taxon>Actinomycetota</taxon>
        <taxon>Actinomycetes</taxon>
        <taxon>Jiangellales</taxon>
        <taxon>Jiangellaceae</taxon>
        <taxon>Jiangella</taxon>
    </lineage>
</organism>
<dbReference type="SMART" id="SM00382">
    <property type="entry name" value="AAA"/>
    <property type="match status" value="1"/>
</dbReference>
<dbReference type="PROSITE" id="PS50893">
    <property type="entry name" value="ABC_TRANSPORTER_2"/>
    <property type="match status" value="1"/>
</dbReference>
<evidence type="ECO:0000256" key="7">
    <source>
        <dbReference type="ARBA" id="ARBA00023136"/>
    </source>
</evidence>
<dbReference type="Proteomes" id="UP000542813">
    <property type="component" value="Unassembled WGS sequence"/>
</dbReference>
<dbReference type="SUPFAM" id="SSF52540">
    <property type="entry name" value="P-loop containing nucleoside triphosphate hydrolases"/>
    <property type="match status" value="1"/>
</dbReference>
<keyword evidence="6 9" id="KW-0067">ATP-binding</keyword>
<evidence type="ECO:0000256" key="1">
    <source>
        <dbReference type="ARBA" id="ARBA00004202"/>
    </source>
</evidence>
<dbReference type="GO" id="GO:0016887">
    <property type="term" value="F:ATP hydrolysis activity"/>
    <property type="evidence" value="ECO:0007669"/>
    <property type="project" value="InterPro"/>
</dbReference>
<evidence type="ECO:0000313" key="10">
    <source>
        <dbReference type="Proteomes" id="UP000542813"/>
    </source>
</evidence>
<dbReference type="Gene3D" id="3.40.50.300">
    <property type="entry name" value="P-loop containing nucleotide triphosphate hydrolases"/>
    <property type="match status" value="1"/>
</dbReference>
<dbReference type="PANTHER" id="PTHR43297:SF2">
    <property type="entry name" value="DIPEPTIDE TRANSPORT ATP-BINDING PROTEIN DPPD"/>
    <property type="match status" value="1"/>
</dbReference>
<keyword evidence="4" id="KW-1003">Cell membrane</keyword>
<dbReference type="InterPro" id="IPR013563">
    <property type="entry name" value="Oligopep_ABC_C"/>
</dbReference>
<dbReference type="CDD" id="cd03257">
    <property type="entry name" value="ABC_NikE_OppD_transporters"/>
    <property type="match status" value="1"/>
</dbReference>
<dbReference type="EMBL" id="JACHMM010000001">
    <property type="protein sequence ID" value="MBB5790088.1"/>
    <property type="molecule type" value="Genomic_DNA"/>
</dbReference>
<evidence type="ECO:0000256" key="3">
    <source>
        <dbReference type="ARBA" id="ARBA00022448"/>
    </source>
</evidence>
<evidence type="ECO:0000259" key="8">
    <source>
        <dbReference type="PROSITE" id="PS50893"/>
    </source>
</evidence>
<dbReference type="NCBIfam" id="TIGR01727">
    <property type="entry name" value="oligo_HPY"/>
    <property type="match status" value="1"/>
</dbReference>
<dbReference type="InterPro" id="IPR027417">
    <property type="entry name" value="P-loop_NTPase"/>
</dbReference>
<name>A0A7W9GUN3_9ACTN</name>